<keyword evidence="3" id="KW-0472">Membrane</keyword>
<evidence type="ECO:0000313" key="4">
    <source>
        <dbReference type="EMBL" id="SEI49317.1"/>
    </source>
</evidence>
<reference evidence="4 5" key="1">
    <citation type="submission" date="2016-10" db="EMBL/GenBank/DDBJ databases">
        <authorList>
            <person name="de Groot N.N."/>
        </authorList>
    </citation>
    <scope>NUCLEOTIDE SEQUENCE [LARGE SCALE GENOMIC DNA]</scope>
    <source>
        <strain evidence="4 5">DSM 373</strain>
    </source>
</reference>
<proteinExistence type="predicted"/>
<dbReference type="RefSeq" id="WP_090729738.1">
    <property type="nucleotide sequence ID" value="NZ_FNYQ01000005.1"/>
</dbReference>
<feature type="transmembrane region" description="Helical" evidence="3">
    <location>
        <begin position="303"/>
        <end position="324"/>
    </location>
</feature>
<sequence>MISQWSRRSPWPAALLIVVLAALLYGCILSFGYVWDDSLLFLDKTALLNEPLSWSLLAEPVLPGTTYMRPLVFLTLFGEFHLFGQSPVISHSVNLALLMANALLVFAVCRRLALSTGREHGNERALLAAVLYILHPALVESTAWVSGRFDLMVTLFLLLGVAAYLAPGLRSGWRLVLVSAAMLAALLSKELGAVLPGVLLCVWVACHADPAEPPLRTFGRMFRCNAGLLLVLAAVLAGYMLLRVRSMGAAYHYALNTDYVRQAWIEQLLPLEALKFYAMQILLPFHAVGPLHPANELHPHDFASLSASLFVLGGLLALLVLAWLKRTAATWLALAGLLCLLPVMHFVPLFIGGNIGHERFLTAPLAFLAMAVVLVRWEVLFVRWSLSAQAGRRILALAGLGWAVLAAWTTHGILPFWANELQLWNWAYHAHPNFKYARYNYLYGALKESRLHLVDKEIERLQKEQSGLDVDVQLLYANALVRSGNEESLKYLEGIMFALPKFHEQADGRERIDHFLLTAMQMGGVYADYASALMVFRGEAAEALKYNRIAEWYLRESEKIPVRYQRVAILYALGDFSAADVLYHQQELFYYPRKDAMRLGVVQILSRYCEIKGAADVACWEAAKRGLIPATDGAPRPSASNG</sequence>
<keyword evidence="2" id="KW-0802">TPR repeat</keyword>
<feature type="transmembrane region" description="Helical" evidence="3">
    <location>
        <begin position="151"/>
        <end position="169"/>
    </location>
</feature>
<feature type="transmembrane region" description="Helical" evidence="3">
    <location>
        <begin position="363"/>
        <end position="382"/>
    </location>
</feature>
<gene>
    <name evidence="4" type="ORF">SAMN04244572_00563</name>
</gene>
<feature type="transmembrane region" description="Helical" evidence="3">
    <location>
        <begin position="225"/>
        <end position="242"/>
    </location>
</feature>
<feature type="transmembrane region" description="Helical" evidence="3">
    <location>
        <begin position="394"/>
        <end position="418"/>
    </location>
</feature>
<evidence type="ECO:0000256" key="3">
    <source>
        <dbReference type="SAM" id="Phobius"/>
    </source>
</evidence>
<dbReference type="EMBL" id="FNYQ01000005">
    <property type="protein sequence ID" value="SEI49317.1"/>
    <property type="molecule type" value="Genomic_DNA"/>
</dbReference>
<keyword evidence="3" id="KW-0812">Transmembrane</keyword>
<organism evidence="4 5">
    <name type="scientific">Azotobacter beijerinckii</name>
    <dbReference type="NCBI Taxonomy" id="170623"/>
    <lineage>
        <taxon>Bacteria</taxon>
        <taxon>Pseudomonadati</taxon>
        <taxon>Pseudomonadota</taxon>
        <taxon>Gammaproteobacteria</taxon>
        <taxon>Pseudomonadales</taxon>
        <taxon>Pseudomonadaceae</taxon>
        <taxon>Azotobacter</taxon>
    </lineage>
</organism>
<evidence type="ECO:0000256" key="2">
    <source>
        <dbReference type="ARBA" id="ARBA00022803"/>
    </source>
</evidence>
<keyword evidence="1" id="KW-0677">Repeat</keyword>
<protein>
    <recommendedName>
        <fullName evidence="6">Dolichyl-phosphate-mannose-protein mannosyltransferase</fullName>
    </recommendedName>
</protein>
<evidence type="ECO:0000313" key="5">
    <source>
        <dbReference type="Proteomes" id="UP000199250"/>
    </source>
</evidence>
<evidence type="ECO:0008006" key="6">
    <source>
        <dbReference type="Google" id="ProtNLM"/>
    </source>
</evidence>
<dbReference type="PANTHER" id="PTHR44227:SF3">
    <property type="entry name" value="PROTEIN O-MANNOSYL-TRANSFERASE TMTC4"/>
    <property type="match status" value="1"/>
</dbReference>
<dbReference type="InterPro" id="IPR052346">
    <property type="entry name" value="O-mannosyl-transferase_TMTC"/>
</dbReference>
<keyword evidence="3" id="KW-1133">Transmembrane helix</keyword>
<dbReference type="OrthoDB" id="5932158at2"/>
<dbReference type="PROSITE" id="PS51257">
    <property type="entry name" value="PROKAR_LIPOPROTEIN"/>
    <property type="match status" value="1"/>
</dbReference>
<accession>A0A1H6R9W2</accession>
<dbReference type="AlphaFoldDB" id="A0A1H6R9W2"/>
<feature type="transmembrane region" description="Helical" evidence="3">
    <location>
        <begin position="125"/>
        <end position="145"/>
    </location>
</feature>
<feature type="transmembrane region" description="Helical" evidence="3">
    <location>
        <begin position="93"/>
        <end position="113"/>
    </location>
</feature>
<dbReference type="Proteomes" id="UP000199250">
    <property type="component" value="Unassembled WGS sequence"/>
</dbReference>
<name>A0A1H6R9W2_9GAMM</name>
<dbReference type="PANTHER" id="PTHR44227">
    <property type="match status" value="1"/>
</dbReference>
<evidence type="ECO:0000256" key="1">
    <source>
        <dbReference type="ARBA" id="ARBA00022737"/>
    </source>
</evidence>
<feature type="transmembrane region" description="Helical" evidence="3">
    <location>
        <begin position="12"/>
        <end position="35"/>
    </location>
</feature>
<feature type="transmembrane region" description="Helical" evidence="3">
    <location>
        <begin position="331"/>
        <end position="351"/>
    </location>
</feature>